<keyword evidence="7" id="KW-0746">Sphingolipid metabolism</keyword>
<dbReference type="RefSeq" id="XP_029316099.1">
    <property type="nucleotide sequence ID" value="XM_029460239.1"/>
</dbReference>
<feature type="domain" description="Glycosyl hydrolase family 59 C-terminal lectin" evidence="23">
    <location>
        <begin position="489"/>
        <end position="663"/>
    </location>
</feature>
<dbReference type="InterPro" id="IPR049162">
    <property type="entry name" value="GH59_C"/>
</dbReference>
<feature type="active site" description="Nucleophile" evidence="19">
    <location>
        <position position="255"/>
    </location>
</feature>
<evidence type="ECO:0000256" key="9">
    <source>
        <dbReference type="ARBA" id="ARBA00023098"/>
    </source>
</evidence>
<dbReference type="Gene3D" id="2.60.120.560">
    <property type="entry name" value="Exo-inulinase, domain 1"/>
    <property type="match status" value="1"/>
</dbReference>
<keyword evidence="5 20" id="KW-0732">Signal</keyword>
<dbReference type="Proteomes" id="UP000504630">
    <property type="component" value="Chromosome 22"/>
</dbReference>
<evidence type="ECO:0000256" key="17">
    <source>
        <dbReference type="ARBA" id="ARBA00048813"/>
    </source>
</evidence>
<sequence length="665" mass="73924">MKHRFLTGFVLFLGLSLSLCSSQTCVLNDKDGLGRVFDGIGGLSGGGATSRLLVNYAEPYRSQILDYLFKPNFGASLHILKVEIGGDAQTTDGTEPSHMHYENDENYFRGYEWWLMKEAKKRNPNITLIGLPWAFPGWVGHGKNWPYDFPDITATYVVNWILGAKQCHDLDIHYVGIWNERNYDSKYIKVLRNTLDKVGLTGVGIIAADGDWSIANAMLVDPYLNESVEAIGAHYPGTTTVKEALKTQKKLWSSEDYSTFNNEVGGGCWARILNQNYVNGLMTATISWNLVASYYEELPFGRDGLMTAEEPWSGNYVVESPIWITAHTTQFAQPGWTYLETVGHLAQGGSYVALTDERGNLTVVIETMTHDHSVCVRPPLPPFNVTSQNATFQLKGSFASIKELQVWRSQFHFKTKKPSFFEKLAPLKLFDGSFTLNLAEDEVYTLTTITTGQKGSCTGSPPSARFPKAYKDNFNVRNPPFSEAPNFADQTGVFEYYINMTDPGPHVFTLRQVLTEKPVTWVSDADQTISVIGDYQWQNLTVTCDVFMESVKTGGVFIAARVDKGGQSIRSAKGVFFWVFADGTYKVTSDLTGQTVLAEGQSGTRAHGWHTLSLTVEGQYASGLLNGYPLWKNAVVLTPKNGWAAIGTHSFELAQFDNFAVVAEY</sequence>
<accession>A0A6J2S1Z9</accession>
<dbReference type="InterPro" id="IPR017853">
    <property type="entry name" value="GH"/>
</dbReference>
<dbReference type="SUPFAM" id="SSF51445">
    <property type="entry name" value="(Trans)glycosidases"/>
    <property type="match status" value="1"/>
</dbReference>
<name>A0A6J2S1Z9_COTGO</name>
<dbReference type="InterPro" id="IPR013785">
    <property type="entry name" value="Aldolase_TIM"/>
</dbReference>
<evidence type="ECO:0000256" key="13">
    <source>
        <dbReference type="ARBA" id="ARBA00023295"/>
    </source>
</evidence>
<comment type="function">
    <text evidence="18">Hydrolyzes the galactose ester bonds of glycolipids such as galactosylceramide and galactosylsphingosine.</text>
</comment>
<feature type="active site" description="Proton donor/acceptor" evidence="19">
    <location>
        <position position="180"/>
    </location>
</feature>
<dbReference type="GO" id="GO:0005764">
    <property type="term" value="C:lysosome"/>
    <property type="evidence" value="ECO:0007669"/>
    <property type="project" value="UniProtKB-SubCell"/>
</dbReference>
<evidence type="ECO:0000256" key="4">
    <source>
        <dbReference type="ARBA" id="ARBA00019657"/>
    </source>
</evidence>
<comment type="catalytic activity">
    <reaction evidence="16">
        <text>a beta-D-galactosyl-(1&lt;-&gt;1')-N-acylsphing-4-enine + H2O = an N-acylsphing-4-enine + D-galactose</text>
        <dbReference type="Rhea" id="RHEA:14297"/>
        <dbReference type="ChEBI" id="CHEBI:4139"/>
        <dbReference type="ChEBI" id="CHEBI:15377"/>
        <dbReference type="ChEBI" id="CHEBI:18390"/>
        <dbReference type="ChEBI" id="CHEBI:52639"/>
        <dbReference type="EC" id="3.2.1.46"/>
    </reaction>
    <physiologicalReaction direction="left-to-right" evidence="16">
        <dbReference type="Rhea" id="RHEA:14298"/>
    </physiologicalReaction>
</comment>
<evidence type="ECO:0000256" key="7">
    <source>
        <dbReference type="ARBA" id="ARBA00022919"/>
    </source>
</evidence>
<keyword evidence="6" id="KW-0378">Hydrolase</keyword>
<keyword evidence="8" id="KW-0442">Lipid degradation</keyword>
<evidence type="ECO:0000256" key="2">
    <source>
        <dbReference type="ARBA" id="ARBA00005637"/>
    </source>
</evidence>
<dbReference type="Pfam" id="PF02057">
    <property type="entry name" value="Glyco_hydro_59"/>
    <property type="match status" value="1"/>
</dbReference>
<keyword evidence="10" id="KW-1015">Disulfide bond</keyword>
<keyword evidence="11" id="KW-0325">Glycoprotein</keyword>
<keyword evidence="9" id="KW-0443">Lipid metabolism</keyword>
<evidence type="ECO:0000256" key="1">
    <source>
        <dbReference type="ARBA" id="ARBA00004371"/>
    </source>
</evidence>
<dbReference type="PANTHER" id="PTHR15172:SF1">
    <property type="entry name" value="GALACTOCEREBROSIDASE"/>
    <property type="match status" value="1"/>
</dbReference>
<comment type="catalytic activity">
    <reaction evidence="17">
        <text>beta-D-galactosyl-(1&lt;-&gt;1)-sphing-4-enine + H2O = sphing-4-enine + D-galactose</text>
        <dbReference type="Rhea" id="RHEA:43908"/>
        <dbReference type="ChEBI" id="CHEBI:4139"/>
        <dbReference type="ChEBI" id="CHEBI:15377"/>
        <dbReference type="ChEBI" id="CHEBI:57756"/>
        <dbReference type="ChEBI" id="CHEBI:57934"/>
    </reaction>
    <physiologicalReaction direction="left-to-right" evidence="17">
        <dbReference type="Rhea" id="RHEA:43909"/>
    </physiologicalReaction>
</comment>
<evidence type="ECO:0000256" key="6">
    <source>
        <dbReference type="ARBA" id="ARBA00022801"/>
    </source>
</evidence>
<comment type="similarity">
    <text evidence="2">Belongs to the glycosyl hydrolase 59 family.</text>
</comment>
<dbReference type="GO" id="GO:0006683">
    <property type="term" value="P:galactosylceramide catabolic process"/>
    <property type="evidence" value="ECO:0007669"/>
    <property type="project" value="InterPro"/>
</dbReference>
<evidence type="ECO:0000259" key="23">
    <source>
        <dbReference type="Pfam" id="PF21708"/>
    </source>
</evidence>
<evidence type="ECO:0000256" key="15">
    <source>
        <dbReference type="ARBA" id="ARBA00033098"/>
    </source>
</evidence>
<organism evidence="24 25">
    <name type="scientific">Cottoperca gobio</name>
    <name type="common">Frogmouth</name>
    <name type="synonym">Aphritis gobio</name>
    <dbReference type="NCBI Taxonomy" id="56716"/>
    <lineage>
        <taxon>Eukaryota</taxon>
        <taxon>Metazoa</taxon>
        <taxon>Chordata</taxon>
        <taxon>Craniata</taxon>
        <taxon>Vertebrata</taxon>
        <taxon>Euteleostomi</taxon>
        <taxon>Actinopterygii</taxon>
        <taxon>Neopterygii</taxon>
        <taxon>Teleostei</taxon>
        <taxon>Neoteleostei</taxon>
        <taxon>Acanthomorphata</taxon>
        <taxon>Eupercaria</taxon>
        <taxon>Perciformes</taxon>
        <taxon>Notothenioidei</taxon>
        <taxon>Bovichtidae</taxon>
        <taxon>Cottoperca</taxon>
    </lineage>
</organism>
<dbReference type="FunFam" id="3.20.20.70:FF:000091">
    <property type="entry name" value="galactocerebrosidase precursor"/>
    <property type="match status" value="1"/>
</dbReference>
<feature type="signal peptide" evidence="20">
    <location>
        <begin position="1"/>
        <end position="22"/>
    </location>
</feature>
<evidence type="ECO:0000313" key="24">
    <source>
        <dbReference type="Proteomes" id="UP000504630"/>
    </source>
</evidence>
<evidence type="ECO:0000256" key="14">
    <source>
        <dbReference type="ARBA" id="ARBA00023982"/>
    </source>
</evidence>
<dbReference type="Gene3D" id="3.20.20.80">
    <property type="entry name" value="Glycosidases"/>
    <property type="match status" value="1"/>
</dbReference>
<dbReference type="GeneID" id="115027150"/>
<dbReference type="EC" id="3.2.1.46" evidence="3"/>
<dbReference type="Pfam" id="PF21708">
    <property type="entry name" value="Glyco_hydro_59_C"/>
    <property type="match status" value="1"/>
</dbReference>
<feature type="chain" id="PRO_5026776154" description="Galactocerebrosidase" evidence="20">
    <location>
        <begin position="23"/>
        <end position="665"/>
    </location>
</feature>
<keyword evidence="24" id="KW-1185">Reference proteome</keyword>
<evidence type="ECO:0000256" key="11">
    <source>
        <dbReference type="ARBA" id="ARBA00023180"/>
    </source>
</evidence>
<comment type="catalytic activity">
    <reaction evidence="14">
        <text>a D-galactosylceramide + H2O = an N-acyl-sphingoid base + D-galactose</text>
        <dbReference type="Rhea" id="RHEA:43412"/>
        <dbReference type="ChEBI" id="CHEBI:4139"/>
        <dbReference type="ChEBI" id="CHEBI:15377"/>
        <dbReference type="ChEBI" id="CHEBI:36498"/>
        <dbReference type="ChEBI" id="CHEBI:83273"/>
    </reaction>
    <physiologicalReaction direction="left-to-right" evidence="14">
        <dbReference type="Rhea" id="RHEA:43413"/>
    </physiologicalReaction>
</comment>
<evidence type="ECO:0000259" key="22">
    <source>
        <dbReference type="Pfam" id="PF17387"/>
    </source>
</evidence>
<evidence type="ECO:0000256" key="18">
    <source>
        <dbReference type="ARBA" id="ARBA00058861"/>
    </source>
</evidence>
<feature type="domain" description="Glycosyl hydrolase family 59 catalytic" evidence="21">
    <location>
        <begin position="37"/>
        <end position="330"/>
    </location>
</feature>
<dbReference type="FunFam" id="3.20.20.80:FF:000026">
    <property type="entry name" value="galactocerebrosidase precursor"/>
    <property type="match status" value="1"/>
</dbReference>
<evidence type="ECO:0000313" key="25">
    <source>
        <dbReference type="RefSeq" id="XP_029316099.1"/>
    </source>
</evidence>
<keyword evidence="12" id="KW-0458">Lysosome</keyword>
<dbReference type="GO" id="GO:0004336">
    <property type="term" value="F:galactosylceramidase activity"/>
    <property type="evidence" value="ECO:0007669"/>
    <property type="project" value="UniProtKB-EC"/>
</dbReference>
<keyword evidence="13" id="KW-0326">Glycosidase</keyword>
<comment type="subcellular location">
    <subcellularLocation>
        <location evidence="1">Lysosome</location>
    </subcellularLocation>
</comment>
<evidence type="ECO:0000256" key="5">
    <source>
        <dbReference type="ARBA" id="ARBA00022729"/>
    </source>
</evidence>
<evidence type="ECO:0000259" key="21">
    <source>
        <dbReference type="Pfam" id="PF02057"/>
    </source>
</evidence>
<dbReference type="PANTHER" id="PTHR15172">
    <property type="entry name" value="GALACTOCEREBROSIDASE"/>
    <property type="match status" value="1"/>
</dbReference>
<evidence type="ECO:0000256" key="8">
    <source>
        <dbReference type="ARBA" id="ARBA00022963"/>
    </source>
</evidence>
<evidence type="ECO:0000256" key="19">
    <source>
        <dbReference type="PIRSR" id="PIRSR601286-50"/>
    </source>
</evidence>
<protein>
    <recommendedName>
        <fullName evidence="4">Galactocerebrosidase</fullName>
        <ecNumber evidence="3">3.2.1.46</ecNumber>
    </recommendedName>
    <alternativeName>
        <fullName evidence="15">Galactosylceramidase</fullName>
    </alternativeName>
</protein>
<evidence type="ECO:0000256" key="3">
    <source>
        <dbReference type="ARBA" id="ARBA00012657"/>
    </source>
</evidence>
<evidence type="ECO:0000256" key="20">
    <source>
        <dbReference type="SAM" id="SignalP"/>
    </source>
</evidence>
<dbReference type="PRINTS" id="PR00850">
    <property type="entry name" value="GLHYDRLASE59"/>
</dbReference>
<evidence type="ECO:0000256" key="16">
    <source>
        <dbReference type="ARBA" id="ARBA00033698"/>
    </source>
</evidence>
<dbReference type="CTD" id="406385"/>
<evidence type="ECO:0000256" key="10">
    <source>
        <dbReference type="ARBA" id="ARBA00023157"/>
    </source>
</evidence>
<dbReference type="Pfam" id="PF17387">
    <property type="entry name" value="Glyco_hydro_59M"/>
    <property type="match status" value="1"/>
</dbReference>
<reference evidence="25" key="1">
    <citation type="submission" date="2025-08" db="UniProtKB">
        <authorList>
            <consortium name="RefSeq"/>
        </authorList>
    </citation>
    <scope>IDENTIFICATION</scope>
</reference>
<dbReference type="FunFam" id="2.60.120.560:FF:000001">
    <property type="entry name" value="galactocerebrosidase precursor"/>
    <property type="match status" value="1"/>
</dbReference>
<dbReference type="InterPro" id="IPR049161">
    <property type="entry name" value="GH59_cat"/>
</dbReference>
<feature type="domain" description="Glycosyl hydrolase family 59 central" evidence="22">
    <location>
        <begin position="338"/>
        <end position="453"/>
    </location>
</feature>
<dbReference type="AlphaFoldDB" id="A0A6J2S1Z9"/>
<gene>
    <name evidence="25" type="primary">galcb</name>
</gene>
<dbReference type="InterPro" id="IPR035394">
    <property type="entry name" value="Glyco_hydro_59_dom"/>
</dbReference>
<proteinExistence type="inferred from homology"/>
<dbReference type="GO" id="GO:0016020">
    <property type="term" value="C:membrane"/>
    <property type="evidence" value="ECO:0007669"/>
    <property type="project" value="GOC"/>
</dbReference>
<dbReference type="InterPro" id="IPR001286">
    <property type="entry name" value="Glyco_hydro_59"/>
</dbReference>
<dbReference type="Gene3D" id="3.20.20.70">
    <property type="entry name" value="Aldolase class I"/>
    <property type="match status" value="1"/>
</dbReference>
<evidence type="ECO:0000256" key="12">
    <source>
        <dbReference type="ARBA" id="ARBA00023228"/>
    </source>
</evidence>